<name>A0A164WKU1_DAUCS</name>
<dbReference type="PROSITE" id="PS51754">
    <property type="entry name" value="OVATE"/>
    <property type="match status" value="1"/>
</dbReference>
<gene>
    <name evidence="8" type="ORF">DCAR_020721</name>
    <name evidence="9" type="ORF">DCAR_0625632</name>
</gene>
<evidence type="ECO:0000313" key="8">
    <source>
        <dbReference type="EMBL" id="KZM91914.1"/>
    </source>
</evidence>
<evidence type="ECO:0000256" key="6">
    <source>
        <dbReference type="RuleBase" id="RU367028"/>
    </source>
</evidence>
<keyword evidence="3 6" id="KW-0805">Transcription regulation</keyword>
<evidence type="ECO:0000256" key="1">
    <source>
        <dbReference type="ARBA" id="ARBA00004123"/>
    </source>
</evidence>
<dbReference type="InterPro" id="IPR038933">
    <property type="entry name" value="Ovate"/>
</dbReference>
<dbReference type="KEGG" id="dcr:108226810"/>
<dbReference type="NCBIfam" id="TIGR01568">
    <property type="entry name" value="A_thal_3678"/>
    <property type="match status" value="1"/>
</dbReference>
<dbReference type="PANTHER" id="PTHR33057">
    <property type="entry name" value="TRANSCRIPTION REPRESSOR OFP7-RELATED"/>
    <property type="match status" value="1"/>
</dbReference>
<evidence type="ECO:0000256" key="3">
    <source>
        <dbReference type="ARBA" id="ARBA00023015"/>
    </source>
</evidence>
<proteinExistence type="predicted"/>
<accession>A0A164WKU1</accession>
<keyword evidence="5 6" id="KW-0539">Nucleus</keyword>
<evidence type="ECO:0000259" key="7">
    <source>
        <dbReference type="PROSITE" id="PS51754"/>
    </source>
</evidence>
<feature type="domain" description="OVATE" evidence="7">
    <location>
        <begin position="90"/>
        <end position="149"/>
    </location>
</feature>
<dbReference type="STRING" id="79200.A0A164WKU1"/>
<dbReference type="InterPro" id="IPR006458">
    <property type="entry name" value="Ovate_C"/>
</dbReference>
<keyword evidence="4 6" id="KW-0804">Transcription</keyword>
<evidence type="ECO:0000256" key="2">
    <source>
        <dbReference type="ARBA" id="ARBA00022491"/>
    </source>
</evidence>
<dbReference type="OrthoDB" id="1928390at2759"/>
<evidence type="ECO:0000313" key="9">
    <source>
        <dbReference type="EMBL" id="WOH06209.1"/>
    </source>
</evidence>
<dbReference type="PANTHER" id="PTHR33057:SF70">
    <property type="entry name" value="TRANSCRIPTION REPRESSOR-RELATED"/>
    <property type="match status" value="1"/>
</dbReference>
<dbReference type="GO" id="GO:0045892">
    <property type="term" value="P:negative regulation of DNA-templated transcription"/>
    <property type="evidence" value="ECO:0007669"/>
    <property type="project" value="UniProtKB-UniRule"/>
</dbReference>
<keyword evidence="10" id="KW-1185">Reference proteome</keyword>
<protein>
    <recommendedName>
        <fullName evidence="6">Transcription repressor</fullName>
    </recommendedName>
    <alternativeName>
        <fullName evidence="6">Ovate family protein</fullName>
    </alternativeName>
</protein>
<reference evidence="9" key="2">
    <citation type="submission" date="2022-03" db="EMBL/GenBank/DDBJ databases">
        <title>Draft title - Genomic analysis of global carrot germplasm unveils the trajectory of domestication and the origin of high carotenoid orange carrot.</title>
        <authorList>
            <person name="Iorizzo M."/>
            <person name="Ellison S."/>
            <person name="Senalik D."/>
            <person name="Macko-Podgorni A."/>
            <person name="Grzebelus D."/>
            <person name="Bostan H."/>
            <person name="Rolling W."/>
            <person name="Curaba J."/>
            <person name="Simon P."/>
        </authorList>
    </citation>
    <scope>NUCLEOTIDE SEQUENCE</scope>
    <source>
        <tissue evidence="9">Leaf</tissue>
    </source>
</reference>
<comment type="subcellular location">
    <subcellularLocation>
        <location evidence="1 6">Nucleus</location>
    </subcellularLocation>
</comment>
<dbReference type="EMBL" id="CP093348">
    <property type="protein sequence ID" value="WOH06209.1"/>
    <property type="molecule type" value="Genomic_DNA"/>
</dbReference>
<dbReference type="GO" id="GO:0005634">
    <property type="term" value="C:nucleus"/>
    <property type="evidence" value="ECO:0007669"/>
    <property type="project" value="UniProtKB-SubCell"/>
</dbReference>
<evidence type="ECO:0000256" key="4">
    <source>
        <dbReference type="ARBA" id="ARBA00023163"/>
    </source>
</evidence>
<reference evidence="8" key="1">
    <citation type="journal article" date="2016" name="Nat. Genet.">
        <title>A high-quality carrot genome assembly provides new insights into carotenoid accumulation and asterid genome evolution.</title>
        <authorList>
            <person name="Iorizzo M."/>
            <person name="Ellison S."/>
            <person name="Senalik D."/>
            <person name="Zeng P."/>
            <person name="Satapoomin P."/>
            <person name="Huang J."/>
            <person name="Bowman M."/>
            <person name="Iovene M."/>
            <person name="Sanseverino W."/>
            <person name="Cavagnaro P."/>
            <person name="Yildiz M."/>
            <person name="Macko-Podgorni A."/>
            <person name="Moranska E."/>
            <person name="Grzebelus E."/>
            <person name="Grzebelus D."/>
            <person name="Ashrafi H."/>
            <person name="Zheng Z."/>
            <person name="Cheng S."/>
            <person name="Spooner D."/>
            <person name="Van Deynze A."/>
            <person name="Simon P."/>
        </authorList>
    </citation>
    <scope>NUCLEOTIDE SEQUENCE [LARGE SCALE GENOMIC DNA]</scope>
    <source>
        <tissue evidence="8">Leaf</tissue>
    </source>
</reference>
<organism evidence="8">
    <name type="scientific">Daucus carota subsp. sativus</name>
    <name type="common">Carrot</name>
    <dbReference type="NCBI Taxonomy" id="79200"/>
    <lineage>
        <taxon>Eukaryota</taxon>
        <taxon>Viridiplantae</taxon>
        <taxon>Streptophyta</taxon>
        <taxon>Embryophyta</taxon>
        <taxon>Tracheophyta</taxon>
        <taxon>Spermatophyta</taxon>
        <taxon>Magnoliopsida</taxon>
        <taxon>eudicotyledons</taxon>
        <taxon>Gunneridae</taxon>
        <taxon>Pentapetalae</taxon>
        <taxon>asterids</taxon>
        <taxon>campanulids</taxon>
        <taxon>Apiales</taxon>
        <taxon>Apiaceae</taxon>
        <taxon>Apioideae</taxon>
        <taxon>Scandiceae</taxon>
        <taxon>Daucinae</taxon>
        <taxon>Daucus</taxon>
        <taxon>Daucus sect. Daucus</taxon>
    </lineage>
</organism>
<dbReference type="AlphaFoldDB" id="A0A164WKU1"/>
<sequence length="155" mass="17871">MSSHNKKRRVILSNTTVKLGCYSCRKSSKKFLFFFSKTIHFNLQKLKINPTSRTSSSASSHFHTPVLSFSPAPSRPLQGFGRIGSDSLAVEKDSDDPYLDFRRSMLQMILEKEIYSKDDLKELLGCFLHLNSPYHHEIIVRAFTDIWNGLYSSYR</sequence>
<evidence type="ECO:0000256" key="5">
    <source>
        <dbReference type="ARBA" id="ARBA00023242"/>
    </source>
</evidence>
<dbReference type="Gramene" id="KZM91914">
    <property type="protein sequence ID" value="KZM91914"/>
    <property type="gene ID" value="DCAR_020721"/>
</dbReference>
<dbReference type="OMA" id="NICRPKL"/>
<dbReference type="EMBL" id="LNRQ01000006">
    <property type="protein sequence ID" value="KZM91914.1"/>
    <property type="molecule type" value="Genomic_DNA"/>
</dbReference>
<dbReference type="Proteomes" id="UP000077755">
    <property type="component" value="Chromosome 6"/>
</dbReference>
<evidence type="ECO:0000313" key="10">
    <source>
        <dbReference type="Proteomes" id="UP000077755"/>
    </source>
</evidence>
<dbReference type="Pfam" id="PF04844">
    <property type="entry name" value="Ovate"/>
    <property type="match status" value="1"/>
</dbReference>
<keyword evidence="2 6" id="KW-0678">Repressor</keyword>
<comment type="function">
    <text evidence="6">Transcriptional repressor that regulates multiple aspects of plant growth and development.</text>
</comment>